<accession>A0AA38REP6</accession>
<dbReference type="InterPro" id="IPR045312">
    <property type="entry name" value="PCBER-like"/>
</dbReference>
<evidence type="ECO:0000259" key="3">
    <source>
        <dbReference type="Pfam" id="PF05368"/>
    </source>
</evidence>
<evidence type="ECO:0000313" key="5">
    <source>
        <dbReference type="Proteomes" id="UP001174691"/>
    </source>
</evidence>
<dbReference type="InterPro" id="IPR051609">
    <property type="entry name" value="NmrA/Isoflavone_reductase-like"/>
</dbReference>
<dbReference type="InterPro" id="IPR036291">
    <property type="entry name" value="NAD(P)-bd_dom_sf"/>
</dbReference>
<dbReference type="Gene3D" id="3.40.50.720">
    <property type="entry name" value="NAD(P)-binding Rossmann-like Domain"/>
    <property type="match status" value="1"/>
</dbReference>
<evidence type="ECO:0000313" key="4">
    <source>
        <dbReference type="EMBL" id="KAJ9130121.1"/>
    </source>
</evidence>
<dbReference type="InterPro" id="IPR008030">
    <property type="entry name" value="NmrA-like"/>
</dbReference>
<dbReference type="Pfam" id="PF05368">
    <property type="entry name" value="NmrA"/>
    <property type="match status" value="1"/>
</dbReference>
<sequence>MVHTPTFAVAGATGGLGPAIVKELVANNFRVTVLTRKGSSSARDIQKSELLHFAEIDYSDVKGMTDVLRGIDIIVSTVGNPGLDNQIPLIDAAVAAGVKRFIPSEFGADSEQPQNKPLPLYVRKRRILDQLQKKAAENPAFSYNRVTTHAFLDWGITHGFLLDPWAHNMSVYNGGDTPFSVTTLRTIARAVIAIANNLDATKNRPVFVHDAAITQNQLIRYAKAADGIDWTIENVDTKQLLHDSFEEMKKPNSDLAKASRGFTLVAVYDKDHGPDLSDRLSNELLGLPVMTEEEVAEVVKQAMLAA</sequence>
<dbReference type="Proteomes" id="UP001174691">
    <property type="component" value="Unassembled WGS sequence"/>
</dbReference>
<comment type="caution">
    <text evidence="4">The sequence shown here is derived from an EMBL/GenBank/DDBJ whole genome shotgun (WGS) entry which is preliminary data.</text>
</comment>
<gene>
    <name evidence="4" type="ORF">NKR19_g10041</name>
</gene>
<keyword evidence="1" id="KW-0521">NADP</keyword>
<dbReference type="EMBL" id="JANBVN010000285">
    <property type="protein sequence ID" value="KAJ9130121.1"/>
    <property type="molecule type" value="Genomic_DNA"/>
</dbReference>
<proteinExistence type="predicted"/>
<dbReference type="CDD" id="cd05259">
    <property type="entry name" value="PCBER_SDR_a"/>
    <property type="match status" value="1"/>
</dbReference>
<organism evidence="4 5">
    <name type="scientific">Coniochaeta hoffmannii</name>
    <dbReference type="NCBI Taxonomy" id="91930"/>
    <lineage>
        <taxon>Eukaryota</taxon>
        <taxon>Fungi</taxon>
        <taxon>Dikarya</taxon>
        <taxon>Ascomycota</taxon>
        <taxon>Pezizomycotina</taxon>
        <taxon>Sordariomycetes</taxon>
        <taxon>Sordariomycetidae</taxon>
        <taxon>Coniochaetales</taxon>
        <taxon>Coniochaetaceae</taxon>
        <taxon>Coniochaeta</taxon>
    </lineage>
</organism>
<dbReference type="SUPFAM" id="SSF51735">
    <property type="entry name" value="NAD(P)-binding Rossmann-fold domains"/>
    <property type="match status" value="1"/>
</dbReference>
<keyword evidence="5" id="KW-1185">Reference proteome</keyword>
<dbReference type="Gene3D" id="3.90.25.10">
    <property type="entry name" value="UDP-galactose 4-epimerase, domain 1"/>
    <property type="match status" value="1"/>
</dbReference>
<reference evidence="4" key="1">
    <citation type="submission" date="2022-07" db="EMBL/GenBank/DDBJ databases">
        <title>Fungi with potential for degradation of polypropylene.</title>
        <authorList>
            <person name="Gostincar C."/>
        </authorList>
    </citation>
    <scope>NUCLEOTIDE SEQUENCE</scope>
    <source>
        <strain evidence="4">EXF-13287</strain>
    </source>
</reference>
<dbReference type="GO" id="GO:0016491">
    <property type="term" value="F:oxidoreductase activity"/>
    <property type="evidence" value="ECO:0007669"/>
    <property type="project" value="UniProtKB-KW"/>
</dbReference>
<name>A0AA38REP6_9PEZI</name>
<evidence type="ECO:0000256" key="2">
    <source>
        <dbReference type="ARBA" id="ARBA00023002"/>
    </source>
</evidence>
<keyword evidence="2" id="KW-0560">Oxidoreductase</keyword>
<dbReference type="PANTHER" id="PTHR47706:SF1">
    <property type="entry name" value="CIPA-LIKE, PUTATIVE (AFU_ORTHOLOGUE AFUA_1G12460)-RELATED"/>
    <property type="match status" value="1"/>
</dbReference>
<dbReference type="AlphaFoldDB" id="A0AA38REP6"/>
<protein>
    <submittedName>
        <fullName evidence="4">Oxidoreductase CipA-like protein</fullName>
    </submittedName>
</protein>
<dbReference type="PANTHER" id="PTHR47706">
    <property type="entry name" value="NMRA-LIKE FAMILY PROTEIN"/>
    <property type="match status" value="1"/>
</dbReference>
<evidence type="ECO:0000256" key="1">
    <source>
        <dbReference type="ARBA" id="ARBA00022857"/>
    </source>
</evidence>
<feature type="domain" description="NmrA-like" evidence="3">
    <location>
        <begin position="6"/>
        <end position="236"/>
    </location>
</feature>